<organism evidence="1 2">
    <name type="scientific">Rotaria sordida</name>
    <dbReference type="NCBI Taxonomy" id="392033"/>
    <lineage>
        <taxon>Eukaryota</taxon>
        <taxon>Metazoa</taxon>
        <taxon>Spiralia</taxon>
        <taxon>Gnathifera</taxon>
        <taxon>Rotifera</taxon>
        <taxon>Eurotatoria</taxon>
        <taxon>Bdelloidea</taxon>
        <taxon>Philodinida</taxon>
        <taxon>Philodinidae</taxon>
        <taxon>Rotaria</taxon>
    </lineage>
</organism>
<dbReference type="EMBL" id="CAJOBD010019115">
    <property type="protein sequence ID" value="CAF4232664.1"/>
    <property type="molecule type" value="Genomic_DNA"/>
</dbReference>
<gene>
    <name evidence="1" type="ORF">JBS370_LOCUS37944</name>
</gene>
<comment type="caution">
    <text evidence="1">The sequence shown here is derived from an EMBL/GenBank/DDBJ whole genome shotgun (WGS) entry which is preliminary data.</text>
</comment>
<evidence type="ECO:0000313" key="2">
    <source>
        <dbReference type="Proteomes" id="UP000663836"/>
    </source>
</evidence>
<dbReference type="AlphaFoldDB" id="A0A820DJ07"/>
<reference evidence="1" key="1">
    <citation type="submission" date="2021-02" db="EMBL/GenBank/DDBJ databases">
        <authorList>
            <person name="Nowell W R."/>
        </authorList>
    </citation>
    <scope>NUCLEOTIDE SEQUENCE</scope>
</reference>
<name>A0A820DJ07_9BILA</name>
<evidence type="ECO:0000313" key="1">
    <source>
        <dbReference type="EMBL" id="CAF4232664.1"/>
    </source>
</evidence>
<proteinExistence type="predicted"/>
<protein>
    <submittedName>
        <fullName evidence="1">Uncharacterized protein</fullName>
    </submittedName>
</protein>
<feature type="non-terminal residue" evidence="1">
    <location>
        <position position="1"/>
    </location>
</feature>
<sequence>FLREKYHIFFGDLLERLKVDMTILDYNYTRFNQYLRIQARKHTFLNGYQAILNCSVSCHTRNIIYALTCPCGKYDYIGVTTQSLHDHLRKHREHGNRIMDECLLREENIKSKDRMKLYQHSALCPVAMQLFLDANPQYWRFLPMTLEESTRPELKMVTPYTFSEEFSWTIRSKEDTKVYVDAVPKPPKGLTFSNQQIMLQTQYFHKTRDRTLPNQDIDLYDATILAVLPETCSDMFRFTIESLFITYAETNLNSIGNVLNANQNGDHYPMYDPWLVRGSEWCPGLLRRPQPKITLKL</sequence>
<dbReference type="Proteomes" id="UP000663836">
    <property type="component" value="Unassembled WGS sequence"/>
</dbReference>
<accession>A0A820DJ07</accession>